<evidence type="ECO:0000256" key="1">
    <source>
        <dbReference type="ARBA" id="ARBA00022801"/>
    </source>
</evidence>
<dbReference type="GO" id="GO:0045493">
    <property type="term" value="P:xylan catabolic process"/>
    <property type="evidence" value="ECO:0007669"/>
    <property type="project" value="InterPro"/>
</dbReference>
<sequence>MRLGLFNGDPRQASATSILVRAKSVPKNIGALALEATLDGIVMLNNYDRFLQLSKSRTSSLAVIGPNAHNSTNLLGNYFGPTAKKRYDIGSIAELCRVTPRMAKVAIMFRALR</sequence>
<reference evidence="2" key="2">
    <citation type="journal article" date="2023" name="Int. J. Mol. Sci.">
        <title>De Novo Assembly and Annotation of 11 Diverse Shrub Willow (Salix) Genomes Reveals Novel Gene Organization in Sex-Linked Regions.</title>
        <authorList>
            <person name="Hyden B."/>
            <person name="Feng K."/>
            <person name="Yates T.B."/>
            <person name="Jawdy S."/>
            <person name="Cereghino C."/>
            <person name="Smart L.B."/>
            <person name="Muchero W."/>
        </authorList>
    </citation>
    <scope>NUCLEOTIDE SEQUENCE</scope>
    <source>
        <tissue evidence="2">Shoot tip</tissue>
    </source>
</reference>
<evidence type="ECO:0000313" key="3">
    <source>
        <dbReference type="Proteomes" id="UP001162972"/>
    </source>
</evidence>
<dbReference type="PANTHER" id="PTHR42721">
    <property type="entry name" value="SUGAR HYDROLASE-RELATED"/>
    <property type="match status" value="1"/>
</dbReference>
<reference evidence="2" key="1">
    <citation type="submission" date="2022-10" db="EMBL/GenBank/DDBJ databases">
        <authorList>
            <person name="Hyden B.L."/>
            <person name="Feng K."/>
            <person name="Yates T."/>
            <person name="Jawdy S."/>
            <person name="Smart L.B."/>
            <person name="Muchero W."/>
        </authorList>
    </citation>
    <scope>NUCLEOTIDE SEQUENCE</scope>
    <source>
        <tissue evidence="2">Shoot tip</tissue>
    </source>
</reference>
<evidence type="ECO:0000313" key="2">
    <source>
        <dbReference type="EMBL" id="KAJ6395083.1"/>
    </source>
</evidence>
<comment type="caution">
    <text evidence="2">The sequence shown here is derived from an EMBL/GenBank/DDBJ whole genome shotgun (WGS) entry which is preliminary data.</text>
</comment>
<dbReference type="GO" id="GO:0009044">
    <property type="term" value="F:xylan 1,4-beta-xylosidase activity"/>
    <property type="evidence" value="ECO:0007669"/>
    <property type="project" value="InterPro"/>
</dbReference>
<dbReference type="Proteomes" id="UP001162972">
    <property type="component" value="Unassembled WGS sequence"/>
</dbReference>
<dbReference type="Gene3D" id="3.40.50.1700">
    <property type="entry name" value="Glycoside hydrolase family 3 C-terminal domain"/>
    <property type="match status" value="1"/>
</dbReference>
<protein>
    <submittedName>
        <fullName evidence="2">Uncharacterized protein</fullName>
    </submittedName>
</protein>
<dbReference type="PANTHER" id="PTHR42721:SF19">
    <property type="entry name" value="FIBRONECTIN TYPE III-LIKE DOMAIN-CONTAINING PROTEIN"/>
    <property type="match status" value="1"/>
</dbReference>
<dbReference type="EMBL" id="JAPFFJ010000520">
    <property type="protein sequence ID" value="KAJ6395083.1"/>
    <property type="molecule type" value="Genomic_DNA"/>
</dbReference>
<dbReference type="AlphaFoldDB" id="A0AAD6J8V7"/>
<name>A0AAD6J8V7_9ROSI</name>
<organism evidence="2 3">
    <name type="scientific">Salix udensis</name>
    <dbReference type="NCBI Taxonomy" id="889485"/>
    <lineage>
        <taxon>Eukaryota</taxon>
        <taxon>Viridiplantae</taxon>
        <taxon>Streptophyta</taxon>
        <taxon>Embryophyta</taxon>
        <taxon>Tracheophyta</taxon>
        <taxon>Spermatophyta</taxon>
        <taxon>Magnoliopsida</taxon>
        <taxon>eudicotyledons</taxon>
        <taxon>Gunneridae</taxon>
        <taxon>Pentapetalae</taxon>
        <taxon>rosids</taxon>
        <taxon>fabids</taxon>
        <taxon>Malpighiales</taxon>
        <taxon>Salicaceae</taxon>
        <taxon>Saliceae</taxon>
        <taxon>Salix</taxon>
    </lineage>
</organism>
<keyword evidence="1" id="KW-0378">Hydrolase</keyword>
<accession>A0AAD6J8V7</accession>
<keyword evidence="3" id="KW-1185">Reference proteome</keyword>
<proteinExistence type="predicted"/>
<dbReference type="GO" id="GO:0009505">
    <property type="term" value="C:plant-type cell wall"/>
    <property type="evidence" value="ECO:0007669"/>
    <property type="project" value="TreeGrafter"/>
</dbReference>
<dbReference type="GO" id="GO:0046556">
    <property type="term" value="F:alpha-L-arabinofuranosidase activity"/>
    <property type="evidence" value="ECO:0007669"/>
    <property type="project" value="TreeGrafter"/>
</dbReference>
<dbReference type="InterPro" id="IPR036881">
    <property type="entry name" value="Glyco_hydro_3_C_sf"/>
</dbReference>
<dbReference type="GO" id="GO:0031222">
    <property type="term" value="P:arabinan catabolic process"/>
    <property type="evidence" value="ECO:0007669"/>
    <property type="project" value="TreeGrafter"/>
</dbReference>
<gene>
    <name evidence="2" type="ORF">OIU84_023913</name>
</gene>
<dbReference type="InterPro" id="IPR044993">
    <property type="entry name" value="BXL"/>
</dbReference>